<dbReference type="EMBL" id="CATYWO010000003">
    <property type="protein sequence ID" value="CAJ0792947.1"/>
    <property type="molecule type" value="Genomic_DNA"/>
</dbReference>
<comment type="caution">
    <text evidence="1">The sequence shown here is derived from an EMBL/GenBank/DDBJ whole genome shotgun (WGS) entry which is preliminary data.</text>
</comment>
<accession>A0ABM9JG63</accession>
<evidence type="ECO:0000313" key="1">
    <source>
        <dbReference type="EMBL" id="CAJ0792947.1"/>
    </source>
</evidence>
<organism evidence="1 2">
    <name type="scientific">Ralstonia condita</name>
    <dbReference type="NCBI Taxonomy" id="3058600"/>
    <lineage>
        <taxon>Bacteria</taxon>
        <taxon>Pseudomonadati</taxon>
        <taxon>Pseudomonadota</taxon>
        <taxon>Betaproteobacteria</taxon>
        <taxon>Burkholderiales</taxon>
        <taxon>Burkholderiaceae</taxon>
        <taxon>Ralstonia</taxon>
    </lineage>
</organism>
<name>A0ABM9JG63_9RALS</name>
<sequence length="487" mass="53921">MDYQEWEFFETEVKSDVYTVVDHGPLHGPVTSFVVKRDNRLNLVLESTSAANSPARGCEPVANAVRRPDGQVHCQSRYTDSTVTARGITPRGYSLTFPVAATADAAAGTRVQTSLIESLDWESSHSGEASCVMDWIENLSGSFLWPDSDNVEETDAKSRTLRSASGDIVIPLTTTSSKHSNSCARLSIGGWDVIIGESRAKPEHIKNPGFILYLGLPTEEIRSRIRGCLSYCLGDYFVYLGSTTFDAEWKPVSFRAVAAHALVENAHDISGRPPAPLGLRYDRDVNAALLSRMASGLFAAYEAYNLRTAFWNYWHAAAAPVHMVAAHFGAAIEALQRAYFSNTAVEAHTRIVAEEAWRGLYAQIDRCIQDSALSSEQKRMLGNKAQHLNSAPQAVLADRFFTAIGLEISALEKDVWMNRNRAAHGGGITEERGIQTVRENKVLMMLMNRILLSISGASDLYYDYYTLNRPTRRLLEPVPDDRPPRAR</sequence>
<protein>
    <recommendedName>
        <fullName evidence="3">ApeA N-terminal domain-containing protein</fullName>
    </recommendedName>
</protein>
<proteinExistence type="predicted"/>
<dbReference type="RefSeq" id="WP_316658181.1">
    <property type="nucleotide sequence ID" value="NZ_CATYWO010000003.1"/>
</dbReference>
<reference evidence="1 2" key="1">
    <citation type="submission" date="2023-07" db="EMBL/GenBank/DDBJ databases">
        <authorList>
            <person name="Peeters C."/>
        </authorList>
    </citation>
    <scope>NUCLEOTIDE SEQUENCE [LARGE SCALE GENOMIC DNA]</scope>
    <source>
        <strain evidence="1 2">LMG 7141</strain>
    </source>
</reference>
<keyword evidence="2" id="KW-1185">Reference proteome</keyword>
<evidence type="ECO:0000313" key="2">
    <source>
        <dbReference type="Proteomes" id="UP001189616"/>
    </source>
</evidence>
<gene>
    <name evidence="1" type="ORF">LMG7141_02730</name>
</gene>
<dbReference type="Proteomes" id="UP001189616">
    <property type="component" value="Unassembled WGS sequence"/>
</dbReference>
<evidence type="ECO:0008006" key="3">
    <source>
        <dbReference type="Google" id="ProtNLM"/>
    </source>
</evidence>